<protein>
    <submittedName>
        <fullName evidence="2">Uncharacterized protein</fullName>
    </submittedName>
</protein>
<accession>A0A0V1DVV1</accession>
<comment type="caution">
    <text evidence="2">The sequence shown here is derived from an EMBL/GenBank/DDBJ whole genome shotgun (WGS) entry which is preliminary data.</text>
</comment>
<gene>
    <name evidence="2" type="ORF">T4A_12031</name>
</gene>
<evidence type="ECO:0000313" key="3">
    <source>
        <dbReference type="Proteomes" id="UP000054632"/>
    </source>
</evidence>
<proteinExistence type="predicted"/>
<organism evidence="2 3">
    <name type="scientific">Trichinella pseudospiralis</name>
    <name type="common">Parasitic roundworm</name>
    <dbReference type="NCBI Taxonomy" id="6337"/>
    <lineage>
        <taxon>Eukaryota</taxon>
        <taxon>Metazoa</taxon>
        <taxon>Ecdysozoa</taxon>
        <taxon>Nematoda</taxon>
        <taxon>Enoplea</taxon>
        <taxon>Dorylaimia</taxon>
        <taxon>Trichinellida</taxon>
        <taxon>Trichinellidae</taxon>
        <taxon>Trichinella</taxon>
    </lineage>
</organism>
<evidence type="ECO:0000313" key="2">
    <source>
        <dbReference type="EMBL" id="KRY65703.1"/>
    </source>
</evidence>
<reference evidence="2 3" key="1">
    <citation type="submission" date="2015-01" db="EMBL/GenBank/DDBJ databases">
        <title>Evolution of Trichinella species and genotypes.</title>
        <authorList>
            <person name="Korhonen P.K."/>
            <person name="Edoardo P."/>
            <person name="Giuseppe L.R."/>
            <person name="Gasser R.B."/>
        </authorList>
    </citation>
    <scope>NUCLEOTIDE SEQUENCE [LARGE SCALE GENOMIC DNA]</scope>
    <source>
        <strain evidence="2">ISS13</strain>
    </source>
</reference>
<evidence type="ECO:0000256" key="1">
    <source>
        <dbReference type="SAM" id="Phobius"/>
    </source>
</evidence>
<feature type="transmembrane region" description="Helical" evidence="1">
    <location>
        <begin position="20"/>
        <end position="42"/>
    </location>
</feature>
<keyword evidence="1" id="KW-0472">Membrane</keyword>
<sequence length="112" mass="12989">MDNEPQQLSSIYFVCLRFEIVPLVKEGLLGIILLRCLIIAAVPNKNWLKIIFIKKVIHYNFELHKNKVAQNYEKALSLVNVEAHGNNKLRFTDEKMPIQGSCAFIIIKYEED</sequence>
<dbReference type="EMBL" id="JYDR01000198">
    <property type="protein sequence ID" value="KRY65703.1"/>
    <property type="molecule type" value="Genomic_DNA"/>
</dbReference>
<keyword evidence="1" id="KW-0812">Transmembrane</keyword>
<name>A0A0V1DVV1_TRIPS</name>
<dbReference type="Proteomes" id="UP000054632">
    <property type="component" value="Unassembled WGS sequence"/>
</dbReference>
<keyword evidence="1" id="KW-1133">Transmembrane helix</keyword>
<dbReference type="AlphaFoldDB" id="A0A0V1DVV1"/>